<feature type="region of interest" description="Disordered" evidence="1">
    <location>
        <begin position="1"/>
        <end position="23"/>
    </location>
</feature>
<feature type="compositionally biased region" description="Pro residues" evidence="1">
    <location>
        <begin position="197"/>
        <end position="219"/>
    </location>
</feature>
<feature type="region of interest" description="Disordered" evidence="1">
    <location>
        <begin position="382"/>
        <end position="462"/>
    </location>
</feature>
<feature type="compositionally biased region" description="Low complexity" evidence="1">
    <location>
        <begin position="255"/>
        <end position="269"/>
    </location>
</feature>
<feature type="region of interest" description="Disordered" evidence="1">
    <location>
        <begin position="249"/>
        <end position="364"/>
    </location>
</feature>
<dbReference type="AlphaFoldDB" id="A0AAF0IE21"/>
<accession>A0AAF0IE21</accession>
<feature type="compositionally biased region" description="Polar residues" evidence="1">
    <location>
        <begin position="320"/>
        <end position="339"/>
    </location>
</feature>
<protein>
    <submittedName>
        <fullName evidence="2">Uncharacterized protein</fullName>
    </submittedName>
</protein>
<feature type="compositionally biased region" description="Basic and acidic residues" evidence="1">
    <location>
        <begin position="58"/>
        <end position="79"/>
    </location>
</feature>
<feature type="compositionally biased region" description="Polar residues" evidence="1">
    <location>
        <begin position="223"/>
        <end position="234"/>
    </location>
</feature>
<sequence length="462" mass="49273">MDGFRPSPPPPATDDDNSKGDETATATLQGLIQSAAVSSKVEAPRSCLPTKMSSFKGIMREGWHPKGGDGGRESWRGDFKGINQVAGWVGKGKSPNVSQRTEHVARPMSTLRDPSSFAPPPRRTNTASGVSYTSSVPLHHQAETAEPARPAPPPVPYRADTTGRSANHLPTPPMRHDSPPGTNAHDYRSTEAKSKPSLPPRLPPRCPSNTSPSPPPPPYEATQRGSESYLNQGAMSRLANAGVSAPALGIQRLGSHNSHSQRSSQTSTSINPTNELQSRFAQLKTSSSSPISSNPNSTPSPLQGVTPQQLHTAATAATHVASQPAFQQAVVNSTSSTDPRPSLPGRTSSFRERHDEQIQSVKGKLNGLNQKYGITKRINSFIEDQKSPANPDAPPPPGQPATHQSAPNHPYSSPNTSRPDLDALNRRKPPPPPPPPKKLSMHSKPVNQSPSPPPLPLNTKPR</sequence>
<feature type="compositionally biased region" description="Polar residues" evidence="1">
    <location>
        <begin position="402"/>
        <end position="418"/>
    </location>
</feature>
<dbReference type="EMBL" id="CP120627">
    <property type="protein sequence ID" value="WEW54625.1"/>
    <property type="molecule type" value="Genomic_DNA"/>
</dbReference>
<proteinExistence type="predicted"/>
<gene>
    <name evidence="2" type="ORF">PRK78_000045</name>
</gene>
<keyword evidence="3" id="KW-1185">Reference proteome</keyword>
<evidence type="ECO:0000256" key="1">
    <source>
        <dbReference type="SAM" id="MobiDB-lite"/>
    </source>
</evidence>
<reference evidence="2" key="1">
    <citation type="submission" date="2023-03" db="EMBL/GenBank/DDBJ databases">
        <title>Emydomyces testavorans Genome Sequence.</title>
        <authorList>
            <person name="Hoyer L."/>
        </authorList>
    </citation>
    <scope>NUCLEOTIDE SEQUENCE</scope>
    <source>
        <strain evidence="2">16-2883</strain>
    </source>
</reference>
<dbReference type="Proteomes" id="UP001219355">
    <property type="component" value="Chromosome 1"/>
</dbReference>
<feature type="compositionally biased region" description="Basic and acidic residues" evidence="1">
    <location>
        <begin position="185"/>
        <end position="194"/>
    </location>
</feature>
<feature type="region of interest" description="Disordered" evidence="1">
    <location>
        <begin position="58"/>
        <end position="237"/>
    </location>
</feature>
<name>A0AAF0IE21_9EURO</name>
<feature type="compositionally biased region" description="Low complexity" evidence="1">
    <location>
        <begin position="285"/>
        <end position="301"/>
    </location>
</feature>
<organism evidence="2 3">
    <name type="scientific">Emydomyces testavorans</name>
    <dbReference type="NCBI Taxonomy" id="2070801"/>
    <lineage>
        <taxon>Eukaryota</taxon>
        <taxon>Fungi</taxon>
        <taxon>Dikarya</taxon>
        <taxon>Ascomycota</taxon>
        <taxon>Pezizomycotina</taxon>
        <taxon>Eurotiomycetes</taxon>
        <taxon>Eurotiomycetidae</taxon>
        <taxon>Onygenales</taxon>
        <taxon>Nannizziopsiaceae</taxon>
        <taxon>Emydomyces</taxon>
    </lineage>
</organism>
<feature type="compositionally biased region" description="Polar residues" evidence="1">
    <location>
        <begin position="123"/>
        <end position="136"/>
    </location>
</feature>
<feature type="compositionally biased region" description="Pro residues" evidence="1">
    <location>
        <begin position="1"/>
        <end position="12"/>
    </location>
</feature>
<evidence type="ECO:0000313" key="2">
    <source>
        <dbReference type="EMBL" id="WEW54625.1"/>
    </source>
</evidence>
<feature type="compositionally biased region" description="Polar residues" evidence="1">
    <location>
        <begin position="270"/>
        <end position="284"/>
    </location>
</feature>
<evidence type="ECO:0000313" key="3">
    <source>
        <dbReference type="Proteomes" id="UP001219355"/>
    </source>
</evidence>